<proteinExistence type="predicted"/>
<evidence type="ECO:0000256" key="3">
    <source>
        <dbReference type="SAM" id="MobiDB-lite"/>
    </source>
</evidence>
<keyword evidence="6" id="KW-1185">Reference proteome</keyword>
<accession>A0A328D2S6</accession>
<reference evidence="5 6" key="1">
    <citation type="submission" date="2018-06" db="EMBL/GenBank/DDBJ databases">
        <title>The Genome of Cuscuta australis (Dodder) Provides Insight into the Evolution of Plant Parasitism.</title>
        <authorList>
            <person name="Liu H."/>
        </authorList>
    </citation>
    <scope>NUCLEOTIDE SEQUENCE [LARGE SCALE GENOMIC DNA]</scope>
    <source>
        <strain evidence="6">cv. Yunnan</strain>
        <tissue evidence="5">Vines</tissue>
    </source>
</reference>
<feature type="repeat" description="ANK" evidence="1">
    <location>
        <begin position="499"/>
        <end position="531"/>
    </location>
</feature>
<protein>
    <recommendedName>
        <fullName evidence="4">Serine/threonine-protein kinase BSK1-like TPR repeats domain-containing protein</fullName>
    </recommendedName>
</protein>
<sequence length="669" mass="71262">MAPDALDALAVRDKVEKFLNAARTGNIDLFKKLAEQIGDGKGLAQTAEDVLDANKRGALHFAAREGQTDMCKYLVEELMLDVNAKDEDGETPLVHAARQGHTATANYLLQKGAEPAIASEMGITALHHAAGLGDIELMKSFLSKDVNVDLQSHAGPPLLWAAGNSQEDSVKLLLEQNANPNAESDDGVTPLLGAVAAGSLRCVEMLVNAGANANISAGGSTPLHIAAYNGSPGMVKTLLEAGGDPNAVDEEGLKPIQVAAGVGNREAVTLLFPVTPQIQGVLEWSVDGLIEYTKSQAEKSQEKAPKESNKPIEPTLPKKNLPEVSPEAKKKASEAKANGQDSFGRKDYATAVDAYTQAIDFDPTDATLLSNRSLCWLRLGQAAQALADAKVCRELRPDWPKACYREGAALRLMQKFEDAANAFYDGVRLDPENMELVAAFREAVEAGKRCHDATSKGADTAIAGEMGLTALHHAAGNGEEESVKLLLEQNADPNAETEDGITPLMGAMAAGSLRCVQLLVNAGARANVSVRGATPLHIAAFTGSPEMIKTLLEAGADPNEGDVEGLKPVQVAASMGNREAVTLLFPVTSRIQGMPEWSVDGLIKHTKAQQKARIESNKPKGNRSLCWIHATVQALADAKACREVRPDWYREGAALRLVLKFEDSETSKW</sequence>
<dbReference type="SUPFAM" id="SSF48403">
    <property type="entry name" value="Ankyrin repeat"/>
    <property type="match status" value="2"/>
</dbReference>
<dbReference type="InterPro" id="IPR002110">
    <property type="entry name" value="Ankyrin_rpt"/>
</dbReference>
<dbReference type="Pfam" id="PF12796">
    <property type="entry name" value="Ank_2"/>
    <property type="match status" value="4"/>
</dbReference>
<feature type="domain" description="Serine/threonine-protein kinase BSK1-like TPR repeats" evidence="4">
    <location>
        <begin position="330"/>
        <end position="404"/>
    </location>
</feature>
<keyword evidence="1" id="KW-0040">ANK repeat</keyword>
<evidence type="ECO:0000259" key="4">
    <source>
        <dbReference type="Pfam" id="PF25575"/>
    </source>
</evidence>
<feature type="compositionally biased region" description="Basic and acidic residues" evidence="3">
    <location>
        <begin position="296"/>
        <end position="310"/>
    </location>
</feature>
<feature type="repeat" description="ANK" evidence="1">
    <location>
        <begin position="186"/>
        <end position="218"/>
    </location>
</feature>
<comment type="caution">
    <text evidence="5">The sequence shown here is derived from an EMBL/GenBank/DDBJ whole genome shotgun (WGS) entry which is preliminary data.</text>
</comment>
<evidence type="ECO:0000313" key="5">
    <source>
        <dbReference type="EMBL" id="RAL38689.1"/>
    </source>
</evidence>
<dbReference type="AlphaFoldDB" id="A0A328D2S6"/>
<feature type="repeat" description="ANK" evidence="1">
    <location>
        <begin position="531"/>
        <end position="563"/>
    </location>
</feature>
<dbReference type="PROSITE" id="PS50005">
    <property type="entry name" value="TPR"/>
    <property type="match status" value="2"/>
</dbReference>
<feature type="repeat" description="ANK" evidence="1">
    <location>
        <begin position="466"/>
        <end position="498"/>
    </location>
</feature>
<dbReference type="PROSITE" id="PS50297">
    <property type="entry name" value="ANK_REP_REGION"/>
    <property type="match status" value="7"/>
</dbReference>
<dbReference type="InterPro" id="IPR058209">
    <property type="entry name" value="TPR_BSK1_C"/>
</dbReference>
<dbReference type="PANTHER" id="PTHR46224">
    <property type="entry name" value="ANKYRIN REPEAT FAMILY PROTEIN"/>
    <property type="match status" value="1"/>
</dbReference>
<dbReference type="PROSITE" id="PS50088">
    <property type="entry name" value="ANK_REPEAT"/>
    <property type="match status" value="8"/>
</dbReference>
<feature type="repeat" description="TPR" evidence="2">
    <location>
        <begin position="400"/>
        <end position="433"/>
    </location>
</feature>
<dbReference type="Pfam" id="PF00023">
    <property type="entry name" value="Ank"/>
    <property type="match status" value="1"/>
</dbReference>
<keyword evidence="2" id="KW-0802">TPR repeat</keyword>
<evidence type="ECO:0000313" key="6">
    <source>
        <dbReference type="Proteomes" id="UP000249390"/>
    </source>
</evidence>
<feature type="repeat" description="ANK" evidence="1">
    <location>
        <begin position="88"/>
        <end position="120"/>
    </location>
</feature>
<dbReference type="SUPFAM" id="SSF48452">
    <property type="entry name" value="TPR-like"/>
    <property type="match status" value="1"/>
</dbReference>
<dbReference type="PANTHER" id="PTHR46224:SF6">
    <property type="entry name" value="ANKYRIN REPEAT FAMILY PROTEIN"/>
    <property type="match status" value="1"/>
</dbReference>
<dbReference type="SMART" id="SM00248">
    <property type="entry name" value="ANK"/>
    <property type="match status" value="9"/>
</dbReference>
<feature type="region of interest" description="Disordered" evidence="3">
    <location>
        <begin position="296"/>
        <end position="341"/>
    </location>
</feature>
<dbReference type="InterPro" id="IPR036770">
    <property type="entry name" value="Ankyrin_rpt-contain_sf"/>
</dbReference>
<feature type="repeat" description="TPR" evidence="2">
    <location>
        <begin position="332"/>
        <end position="365"/>
    </location>
</feature>
<dbReference type="Gene3D" id="1.25.40.20">
    <property type="entry name" value="Ankyrin repeat-containing domain"/>
    <property type="match status" value="4"/>
</dbReference>
<gene>
    <name evidence="5" type="ORF">DM860_002667</name>
</gene>
<dbReference type="Proteomes" id="UP000249390">
    <property type="component" value="Unassembled WGS sequence"/>
</dbReference>
<feature type="repeat" description="ANK" evidence="1">
    <location>
        <begin position="121"/>
        <end position="153"/>
    </location>
</feature>
<dbReference type="Gene3D" id="1.25.40.10">
    <property type="entry name" value="Tetratricopeptide repeat domain"/>
    <property type="match status" value="1"/>
</dbReference>
<dbReference type="SMART" id="SM00028">
    <property type="entry name" value="TPR"/>
    <property type="match status" value="3"/>
</dbReference>
<dbReference type="InterPro" id="IPR019734">
    <property type="entry name" value="TPR_rpt"/>
</dbReference>
<dbReference type="InterPro" id="IPR051616">
    <property type="entry name" value="Cul2-RING_E3_ligase_SR"/>
</dbReference>
<name>A0A328D2S6_9ASTE</name>
<evidence type="ECO:0000256" key="2">
    <source>
        <dbReference type="PROSITE-ProRule" id="PRU00339"/>
    </source>
</evidence>
<dbReference type="EMBL" id="NQVE01000209">
    <property type="protein sequence ID" value="RAL38689.1"/>
    <property type="molecule type" value="Genomic_DNA"/>
</dbReference>
<organism evidence="5 6">
    <name type="scientific">Cuscuta australis</name>
    <dbReference type="NCBI Taxonomy" id="267555"/>
    <lineage>
        <taxon>Eukaryota</taxon>
        <taxon>Viridiplantae</taxon>
        <taxon>Streptophyta</taxon>
        <taxon>Embryophyta</taxon>
        <taxon>Tracheophyta</taxon>
        <taxon>Spermatophyta</taxon>
        <taxon>Magnoliopsida</taxon>
        <taxon>eudicotyledons</taxon>
        <taxon>Gunneridae</taxon>
        <taxon>Pentapetalae</taxon>
        <taxon>asterids</taxon>
        <taxon>lamiids</taxon>
        <taxon>Solanales</taxon>
        <taxon>Convolvulaceae</taxon>
        <taxon>Cuscuteae</taxon>
        <taxon>Cuscuta</taxon>
        <taxon>Cuscuta subgen. Grammica</taxon>
        <taxon>Cuscuta sect. Cleistogrammica</taxon>
    </lineage>
</organism>
<feature type="repeat" description="ANK" evidence="1">
    <location>
        <begin position="218"/>
        <end position="250"/>
    </location>
</feature>
<dbReference type="Pfam" id="PF25575">
    <property type="entry name" value="TPR_BSK1_C"/>
    <property type="match status" value="1"/>
</dbReference>
<dbReference type="PRINTS" id="PR01415">
    <property type="entry name" value="ANKYRIN"/>
</dbReference>
<feature type="repeat" description="ANK" evidence="1">
    <location>
        <begin position="153"/>
        <end position="185"/>
    </location>
</feature>
<evidence type="ECO:0000256" key="1">
    <source>
        <dbReference type="PROSITE-ProRule" id="PRU00023"/>
    </source>
</evidence>
<dbReference type="InterPro" id="IPR011990">
    <property type="entry name" value="TPR-like_helical_dom_sf"/>
</dbReference>